<evidence type="ECO:0000256" key="1">
    <source>
        <dbReference type="ARBA" id="ARBA00013260"/>
    </source>
</evidence>
<dbReference type="Proteomes" id="UP000242329">
    <property type="component" value="Unassembled WGS sequence"/>
</dbReference>
<dbReference type="CDD" id="cd00462">
    <property type="entry name" value="PTH"/>
    <property type="match status" value="1"/>
</dbReference>
<evidence type="ECO:0000256" key="3">
    <source>
        <dbReference type="ARBA" id="ARBA00022801"/>
    </source>
</evidence>
<dbReference type="Pfam" id="PF01195">
    <property type="entry name" value="Pept_tRNA_hydro"/>
    <property type="match status" value="1"/>
</dbReference>
<evidence type="ECO:0000256" key="8">
    <source>
        <dbReference type="HAMAP-Rule" id="MF_00083"/>
    </source>
</evidence>
<organism evidence="11 12">
    <name type="scientific">Thermosyntropha lipolytica DSM 11003</name>
    <dbReference type="NCBI Taxonomy" id="1123382"/>
    <lineage>
        <taxon>Bacteria</taxon>
        <taxon>Bacillati</taxon>
        <taxon>Bacillota</taxon>
        <taxon>Clostridia</taxon>
        <taxon>Eubacteriales</taxon>
        <taxon>Syntrophomonadaceae</taxon>
        <taxon>Thermosyntropha</taxon>
    </lineage>
</organism>
<comment type="function">
    <text evidence="8">Catalyzes the release of premature peptidyl moieties from peptidyl-tRNA molecules trapped in stalled 50S ribosomal subunits, and thus maintains levels of free tRNAs and 50S ribosomes.</text>
</comment>
<comment type="function">
    <text evidence="8">Hydrolyzes ribosome-free peptidyl-tRNAs (with 1 or more amino acids incorporated), which drop off the ribosome during protein synthesis, or as a result of ribosome stalling.</text>
</comment>
<keyword evidence="2 8" id="KW-0820">tRNA-binding</keyword>
<evidence type="ECO:0000256" key="5">
    <source>
        <dbReference type="ARBA" id="ARBA00038063"/>
    </source>
</evidence>
<dbReference type="PANTHER" id="PTHR17224">
    <property type="entry name" value="PEPTIDYL-TRNA HYDROLASE"/>
    <property type="match status" value="1"/>
</dbReference>
<reference evidence="12" key="1">
    <citation type="submission" date="2016-11" db="EMBL/GenBank/DDBJ databases">
        <authorList>
            <person name="Varghese N."/>
            <person name="Submissions S."/>
        </authorList>
    </citation>
    <scope>NUCLEOTIDE SEQUENCE [LARGE SCALE GENOMIC DNA]</scope>
    <source>
        <strain evidence="12">DSM 11003</strain>
    </source>
</reference>
<dbReference type="RefSeq" id="WP_073089046.1">
    <property type="nucleotide sequence ID" value="NZ_FQWY01000003.1"/>
</dbReference>
<feature type="site" description="Discriminates between blocked and unblocked aminoacyl-tRNA" evidence="8">
    <location>
        <position position="9"/>
    </location>
</feature>
<feature type="site" description="Stabilizes the basic form of H active site to accept a proton" evidence="8">
    <location>
        <position position="91"/>
    </location>
</feature>
<proteinExistence type="inferred from homology"/>
<comment type="subunit">
    <text evidence="8">Monomer.</text>
</comment>
<gene>
    <name evidence="8" type="primary">pth</name>
    <name evidence="11" type="ORF">SAMN02745221_00197</name>
</gene>
<evidence type="ECO:0000256" key="2">
    <source>
        <dbReference type="ARBA" id="ARBA00022555"/>
    </source>
</evidence>
<evidence type="ECO:0000256" key="9">
    <source>
        <dbReference type="RuleBase" id="RU000673"/>
    </source>
</evidence>
<keyword evidence="12" id="KW-1185">Reference proteome</keyword>
<evidence type="ECO:0000256" key="10">
    <source>
        <dbReference type="RuleBase" id="RU004320"/>
    </source>
</evidence>
<dbReference type="GO" id="GO:0006515">
    <property type="term" value="P:protein quality control for misfolded or incompletely synthesized proteins"/>
    <property type="evidence" value="ECO:0007669"/>
    <property type="project" value="UniProtKB-UniRule"/>
</dbReference>
<dbReference type="GO" id="GO:0004045">
    <property type="term" value="F:peptidyl-tRNA hydrolase activity"/>
    <property type="evidence" value="ECO:0007669"/>
    <property type="project" value="UniProtKB-UniRule"/>
</dbReference>
<dbReference type="InterPro" id="IPR036416">
    <property type="entry name" value="Pept_tRNA_hydro_sf"/>
</dbReference>
<dbReference type="STRING" id="1123382.SAMN02745221_00197"/>
<keyword evidence="4 8" id="KW-0694">RNA-binding</keyword>
<accession>A0A1M5JRG2</accession>
<dbReference type="GO" id="GO:0000049">
    <property type="term" value="F:tRNA binding"/>
    <property type="evidence" value="ECO:0007669"/>
    <property type="project" value="UniProtKB-UniRule"/>
</dbReference>
<dbReference type="FunFam" id="3.40.50.1470:FF:000001">
    <property type="entry name" value="Peptidyl-tRNA hydrolase"/>
    <property type="match status" value="1"/>
</dbReference>
<feature type="binding site" evidence="8">
    <location>
        <position position="66"/>
    </location>
    <ligand>
        <name>tRNA</name>
        <dbReference type="ChEBI" id="CHEBI:17843"/>
    </ligand>
</feature>
<dbReference type="AlphaFoldDB" id="A0A1M5JRG2"/>
<comment type="similarity">
    <text evidence="5 8 10">Belongs to the PTH family.</text>
</comment>
<dbReference type="NCBIfam" id="TIGR00447">
    <property type="entry name" value="pth"/>
    <property type="match status" value="1"/>
</dbReference>
<keyword evidence="8" id="KW-0963">Cytoplasm</keyword>
<dbReference type="PANTHER" id="PTHR17224:SF1">
    <property type="entry name" value="PEPTIDYL-TRNA HYDROLASE"/>
    <property type="match status" value="1"/>
</dbReference>
<sequence length="184" mass="20384">MKIIVGLGNPGAKYRETRHNVGFKAVDELALRYRVEKEECKYNGLVGHLRIENEKVLLVKPLTYMNLSGKAVAPLVHFYKLDLKDVLVIYDDMDLPLGALRLRAKGGTGGHKGVLSVAEMLKSQDFPRIRIGIGRPPADTIDWVLGEFTPEEKPVIEAAVKKAADAAVCWVLEGIEKAMNKYNG</sequence>
<evidence type="ECO:0000313" key="11">
    <source>
        <dbReference type="EMBL" id="SHG43108.1"/>
    </source>
</evidence>
<dbReference type="PROSITE" id="PS01195">
    <property type="entry name" value="PEPT_TRNA_HYDROL_1"/>
    <property type="match status" value="1"/>
</dbReference>
<comment type="caution">
    <text evidence="8">Lacks conserved residue(s) required for the propagation of feature annotation.</text>
</comment>
<dbReference type="InterPro" id="IPR018171">
    <property type="entry name" value="Pept_tRNA_hydro_CS"/>
</dbReference>
<dbReference type="Gene3D" id="3.40.50.1470">
    <property type="entry name" value="Peptidyl-tRNA hydrolase"/>
    <property type="match status" value="1"/>
</dbReference>
<dbReference type="EC" id="3.1.1.29" evidence="1 8"/>
<evidence type="ECO:0000256" key="6">
    <source>
        <dbReference type="ARBA" id="ARBA00048707"/>
    </source>
</evidence>
<name>A0A1M5JRG2_9FIRM</name>
<dbReference type="SUPFAM" id="SSF53178">
    <property type="entry name" value="Peptidyl-tRNA hydrolase-like"/>
    <property type="match status" value="1"/>
</dbReference>
<keyword evidence="3 8" id="KW-0378">Hydrolase</keyword>
<dbReference type="OrthoDB" id="9800507at2"/>
<comment type="subcellular location">
    <subcellularLocation>
        <location evidence="8">Cytoplasm</location>
    </subcellularLocation>
</comment>
<comment type="catalytic activity">
    <reaction evidence="6 8 9">
        <text>an N-acyl-L-alpha-aminoacyl-tRNA + H2O = an N-acyl-L-amino acid + a tRNA + H(+)</text>
        <dbReference type="Rhea" id="RHEA:54448"/>
        <dbReference type="Rhea" id="RHEA-COMP:10123"/>
        <dbReference type="Rhea" id="RHEA-COMP:13883"/>
        <dbReference type="ChEBI" id="CHEBI:15377"/>
        <dbReference type="ChEBI" id="CHEBI:15378"/>
        <dbReference type="ChEBI" id="CHEBI:59874"/>
        <dbReference type="ChEBI" id="CHEBI:78442"/>
        <dbReference type="ChEBI" id="CHEBI:138191"/>
        <dbReference type="EC" id="3.1.1.29"/>
    </reaction>
</comment>
<dbReference type="GO" id="GO:0072344">
    <property type="term" value="P:rescue of stalled ribosome"/>
    <property type="evidence" value="ECO:0007669"/>
    <property type="project" value="UniProtKB-UniRule"/>
</dbReference>
<evidence type="ECO:0000313" key="12">
    <source>
        <dbReference type="Proteomes" id="UP000242329"/>
    </source>
</evidence>
<evidence type="ECO:0000256" key="4">
    <source>
        <dbReference type="ARBA" id="ARBA00022884"/>
    </source>
</evidence>
<dbReference type="EMBL" id="FQWY01000003">
    <property type="protein sequence ID" value="SHG43108.1"/>
    <property type="molecule type" value="Genomic_DNA"/>
</dbReference>
<dbReference type="InterPro" id="IPR001328">
    <property type="entry name" value="Pept_tRNA_hydro"/>
</dbReference>
<dbReference type="HAMAP" id="MF_00083">
    <property type="entry name" value="Pept_tRNA_hydro_bact"/>
    <property type="match status" value="1"/>
</dbReference>
<evidence type="ECO:0000256" key="7">
    <source>
        <dbReference type="ARBA" id="ARBA00050038"/>
    </source>
</evidence>
<feature type="binding site" evidence="8">
    <location>
        <position position="14"/>
    </location>
    <ligand>
        <name>tRNA</name>
        <dbReference type="ChEBI" id="CHEBI:17843"/>
    </ligand>
</feature>
<protein>
    <recommendedName>
        <fullName evidence="7 8">Peptidyl-tRNA hydrolase</fullName>
        <shortName evidence="8">Pth</shortName>
        <ecNumber evidence="1 8">3.1.1.29</ecNumber>
    </recommendedName>
</protein>
<feature type="binding site" evidence="8">
    <location>
        <position position="64"/>
    </location>
    <ligand>
        <name>tRNA</name>
        <dbReference type="ChEBI" id="CHEBI:17843"/>
    </ligand>
</feature>
<feature type="active site" description="Proton acceptor" evidence="8">
    <location>
        <position position="19"/>
    </location>
</feature>
<dbReference type="GO" id="GO:0005737">
    <property type="term" value="C:cytoplasm"/>
    <property type="evidence" value="ECO:0007669"/>
    <property type="project" value="UniProtKB-SubCell"/>
</dbReference>